<gene>
    <name evidence="8" type="ORF">AAK873_13545</name>
</gene>
<dbReference type="InterPro" id="IPR002197">
    <property type="entry name" value="HTH_Fis"/>
</dbReference>
<dbReference type="InterPro" id="IPR002078">
    <property type="entry name" value="Sigma_54_int"/>
</dbReference>
<dbReference type="SUPFAM" id="SSF52172">
    <property type="entry name" value="CheY-like"/>
    <property type="match status" value="1"/>
</dbReference>
<dbReference type="InterPro" id="IPR001789">
    <property type="entry name" value="Sig_transdc_resp-reg_receiver"/>
</dbReference>
<reference evidence="8 9" key="1">
    <citation type="submission" date="2024-03" db="EMBL/GenBank/DDBJ databases">
        <title>Mouse gut bacterial collection (mGBC) of GemPharmatech.</title>
        <authorList>
            <person name="He Y."/>
            <person name="Dong L."/>
            <person name="Wu D."/>
            <person name="Gao X."/>
            <person name="Lin Z."/>
        </authorList>
    </citation>
    <scope>NUCLEOTIDE SEQUENCE [LARGE SCALE GENOMIC DNA]</scope>
    <source>
        <strain evidence="8 9">54-13</strain>
    </source>
</reference>
<name>A0ABV4D051_9BACT</name>
<accession>A0ABV4D051</accession>
<dbReference type="InterPro" id="IPR025662">
    <property type="entry name" value="Sigma_54_int_dom_ATP-bd_1"/>
</dbReference>
<sequence>MNKVIIVDASESDRRLMSGLLTRAGYEPIAVDKMEAAKDEVAKLPPGAVVVAAMKFTGGTAQELINWQKHEGYKFPVVAVVDNLNPLEIADVMKDGGAVNIIQRPAIDKQLVETVGKYARPENSVLVLADGLIPRKSKTFSDILETVKTIAATNANVIVFGESGTGKEQVARQIFQNSSRTESPCIILDAGSAALVGKHDPKSGQSEIYNRIKGYFAKCAGGTIIVKNIHLLNFDKQSVLLHILETEHPDVRVIGTADPDLLGMVTAKTFRPNLYYMLRQSEIVIPPLRDTPEDIEPLAGYFLAEHAQKTGEEQKKINLSAMKALKVHPWPGNVRELKDVILFAVLHTDGDTIMKEDISFFQSEPEVPVKLALRNETVEKQQIMTALEKTDNNITQAARLLGVSRTTLTYKLRYYGLRKGN</sequence>
<dbReference type="InterPro" id="IPR003593">
    <property type="entry name" value="AAA+_ATPase"/>
</dbReference>
<dbReference type="EMBL" id="JBCLPP010000063">
    <property type="protein sequence ID" value="MEY8246627.1"/>
    <property type="molecule type" value="Genomic_DNA"/>
</dbReference>
<evidence type="ECO:0000313" key="8">
    <source>
        <dbReference type="EMBL" id="MEY8246627.1"/>
    </source>
</evidence>
<dbReference type="SUPFAM" id="SSF46689">
    <property type="entry name" value="Homeodomain-like"/>
    <property type="match status" value="1"/>
</dbReference>
<dbReference type="Gene3D" id="1.10.10.60">
    <property type="entry name" value="Homeodomain-like"/>
    <property type="match status" value="1"/>
</dbReference>
<dbReference type="SMART" id="SM00382">
    <property type="entry name" value="AAA"/>
    <property type="match status" value="1"/>
</dbReference>
<keyword evidence="2" id="KW-0067">ATP-binding</keyword>
<dbReference type="InterPro" id="IPR058031">
    <property type="entry name" value="AAA_lid_NorR"/>
</dbReference>
<protein>
    <submittedName>
        <fullName evidence="8">Sigma 54-interacting transcriptional regulator</fullName>
    </submittedName>
</protein>
<dbReference type="Gene3D" id="3.40.50.2300">
    <property type="match status" value="1"/>
</dbReference>
<keyword evidence="3" id="KW-0805">Transcription regulation</keyword>
<keyword evidence="4" id="KW-0804">Transcription</keyword>
<dbReference type="PRINTS" id="PR01590">
    <property type="entry name" value="HTHFIS"/>
</dbReference>
<dbReference type="Pfam" id="PF25601">
    <property type="entry name" value="AAA_lid_14"/>
    <property type="match status" value="1"/>
</dbReference>
<dbReference type="PROSITE" id="PS00675">
    <property type="entry name" value="SIGMA54_INTERACT_1"/>
    <property type="match status" value="1"/>
</dbReference>
<comment type="caution">
    <text evidence="5">Lacks conserved residue(s) required for the propagation of feature annotation.</text>
</comment>
<dbReference type="SUPFAM" id="SSF52540">
    <property type="entry name" value="P-loop containing nucleoside triphosphate hydrolases"/>
    <property type="match status" value="1"/>
</dbReference>
<dbReference type="RefSeq" id="WP_148464589.1">
    <property type="nucleotide sequence ID" value="NZ_JBCLPP010000063.1"/>
</dbReference>
<dbReference type="Proteomes" id="UP001565200">
    <property type="component" value="Unassembled WGS sequence"/>
</dbReference>
<dbReference type="PANTHER" id="PTHR32071:SF14">
    <property type="entry name" value="TRANSCRIPTIONAL REGULATORY PROTEIN RTCR"/>
    <property type="match status" value="1"/>
</dbReference>
<evidence type="ECO:0000256" key="4">
    <source>
        <dbReference type="ARBA" id="ARBA00023163"/>
    </source>
</evidence>
<evidence type="ECO:0000256" key="1">
    <source>
        <dbReference type="ARBA" id="ARBA00022741"/>
    </source>
</evidence>
<keyword evidence="9" id="KW-1185">Reference proteome</keyword>
<dbReference type="Pfam" id="PF00158">
    <property type="entry name" value="Sigma54_activat"/>
    <property type="match status" value="1"/>
</dbReference>
<evidence type="ECO:0000256" key="5">
    <source>
        <dbReference type="PROSITE-ProRule" id="PRU00169"/>
    </source>
</evidence>
<evidence type="ECO:0000259" key="7">
    <source>
        <dbReference type="PROSITE" id="PS50110"/>
    </source>
</evidence>
<evidence type="ECO:0000259" key="6">
    <source>
        <dbReference type="PROSITE" id="PS50045"/>
    </source>
</evidence>
<keyword evidence="1" id="KW-0547">Nucleotide-binding</keyword>
<dbReference type="Pfam" id="PF02954">
    <property type="entry name" value="HTH_8"/>
    <property type="match status" value="1"/>
</dbReference>
<proteinExistence type="predicted"/>
<evidence type="ECO:0000256" key="2">
    <source>
        <dbReference type="ARBA" id="ARBA00022840"/>
    </source>
</evidence>
<dbReference type="PROSITE" id="PS50110">
    <property type="entry name" value="RESPONSE_REGULATORY"/>
    <property type="match status" value="1"/>
</dbReference>
<dbReference type="CDD" id="cd00009">
    <property type="entry name" value="AAA"/>
    <property type="match status" value="1"/>
</dbReference>
<dbReference type="PROSITE" id="PS50045">
    <property type="entry name" value="SIGMA54_INTERACT_4"/>
    <property type="match status" value="1"/>
</dbReference>
<organism evidence="8 9">
    <name type="scientific">Heminiphilus faecis</name>
    <dbReference type="NCBI Taxonomy" id="2601703"/>
    <lineage>
        <taxon>Bacteria</taxon>
        <taxon>Pseudomonadati</taxon>
        <taxon>Bacteroidota</taxon>
        <taxon>Bacteroidia</taxon>
        <taxon>Bacteroidales</taxon>
        <taxon>Muribaculaceae</taxon>
        <taxon>Heminiphilus</taxon>
    </lineage>
</organism>
<evidence type="ECO:0000313" key="9">
    <source>
        <dbReference type="Proteomes" id="UP001565200"/>
    </source>
</evidence>
<dbReference type="Gene3D" id="3.40.50.300">
    <property type="entry name" value="P-loop containing nucleotide triphosphate hydrolases"/>
    <property type="match status" value="1"/>
</dbReference>
<evidence type="ECO:0000256" key="3">
    <source>
        <dbReference type="ARBA" id="ARBA00023015"/>
    </source>
</evidence>
<dbReference type="InterPro" id="IPR009057">
    <property type="entry name" value="Homeodomain-like_sf"/>
</dbReference>
<feature type="domain" description="Response regulatory" evidence="7">
    <location>
        <begin position="3"/>
        <end position="119"/>
    </location>
</feature>
<comment type="caution">
    <text evidence="8">The sequence shown here is derived from an EMBL/GenBank/DDBJ whole genome shotgun (WGS) entry which is preliminary data.</text>
</comment>
<dbReference type="Gene3D" id="1.10.8.60">
    <property type="match status" value="1"/>
</dbReference>
<dbReference type="InterPro" id="IPR011006">
    <property type="entry name" value="CheY-like_superfamily"/>
</dbReference>
<feature type="domain" description="Sigma-54 factor interaction" evidence="6">
    <location>
        <begin position="133"/>
        <end position="346"/>
    </location>
</feature>
<dbReference type="PANTHER" id="PTHR32071">
    <property type="entry name" value="TRANSCRIPTIONAL REGULATORY PROTEIN"/>
    <property type="match status" value="1"/>
</dbReference>
<dbReference type="InterPro" id="IPR027417">
    <property type="entry name" value="P-loop_NTPase"/>
</dbReference>